<evidence type="ECO:0000256" key="3">
    <source>
        <dbReference type="ARBA" id="ARBA00022692"/>
    </source>
</evidence>
<feature type="transmembrane region" description="Helical" evidence="9">
    <location>
        <begin position="346"/>
        <end position="368"/>
    </location>
</feature>
<comment type="subcellular location">
    <subcellularLocation>
        <location evidence="9">Cell membrane</location>
        <topology evidence="9">Multi-pass membrane protein</topology>
    </subcellularLocation>
    <subcellularLocation>
        <location evidence="1">Membrane</location>
        <topology evidence="1">Multi-pass membrane protein</topology>
    </subcellularLocation>
</comment>
<dbReference type="InterPro" id="IPR004117">
    <property type="entry name" value="7tm6_olfct_rcpt"/>
</dbReference>
<keyword evidence="2 9" id="KW-0716">Sensory transduction</keyword>
<evidence type="ECO:0000256" key="6">
    <source>
        <dbReference type="ARBA" id="ARBA00023136"/>
    </source>
</evidence>
<evidence type="ECO:0000256" key="1">
    <source>
        <dbReference type="ARBA" id="ARBA00004141"/>
    </source>
</evidence>
<dbReference type="PANTHER" id="PTHR21137:SF44">
    <property type="entry name" value="ODORANT RECEPTOR 13A-RELATED"/>
    <property type="match status" value="1"/>
</dbReference>
<name>A0ABR3HJM5_LOXSC</name>
<keyword evidence="8 9" id="KW-0807">Transducer</keyword>
<keyword evidence="4 9" id="KW-0552">Olfaction</keyword>
<dbReference type="Proteomes" id="UP001549920">
    <property type="component" value="Unassembled WGS sequence"/>
</dbReference>
<dbReference type="EMBL" id="JBEUOH010000018">
    <property type="protein sequence ID" value="KAL0870619.1"/>
    <property type="molecule type" value="Genomic_DNA"/>
</dbReference>
<keyword evidence="11" id="KW-1185">Reference proteome</keyword>
<accession>A0ABR3HJM5</accession>
<feature type="transmembrane region" description="Helical" evidence="9">
    <location>
        <begin position="29"/>
        <end position="51"/>
    </location>
</feature>
<evidence type="ECO:0000256" key="7">
    <source>
        <dbReference type="ARBA" id="ARBA00023170"/>
    </source>
</evidence>
<sequence>MDFPTFEEAFRLTKINCWLLGIDGVNIHFRFYLIFATFFPVIFEELGFLITKASAANFVTLLGLIPCIIYCVVSVTKVVVVFLNRVKVVQLIKRVEQLYLKISKDAKKKEIVRHEIIFVKRLTKFLLVLNMTLVSVYNFSSLIIMPYHYITTNTVVYHLPYPVLVPFSTEACLPWFVVYIHSITCGYIAVIFSATMDALYYILVTHVCINFMVLHDDFLHLKFKNFVNLTECIQSHQHFIQLSEDLDAIFRLPNFINVLVGSIQICALGFCITVGDWSDMPGYFIFLSTVLVQLWMTSMFGEKILSSSSSISEAVWNCYWNCTDVKTQKTILLVLMRSQKPQKLTAYLFPVICISSFTKILSNAWSYFSILQSVYTPPA</sequence>
<evidence type="ECO:0000256" key="9">
    <source>
        <dbReference type="RuleBase" id="RU351113"/>
    </source>
</evidence>
<evidence type="ECO:0000256" key="2">
    <source>
        <dbReference type="ARBA" id="ARBA00022606"/>
    </source>
</evidence>
<evidence type="ECO:0000256" key="5">
    <source>
        <dbReference type="ARBA" id="ARBA00022989"/>
    </source>
</evidence>
<feature type="transmembrane region" description="Helical" evidence="9">
    <location>
        <begin position="198"/>
        <end position="214"/>
    </location>
</feature>
<feature type="transmembrane region" description="Helical" evidence="9">
    <location>
        <begin position="255"/>
        <end position="275"/>
    </location>
</feature>
<comment type="similarity">
    <text evidence="9">Belongs to the insect chemoreceptor superfamily. Heteromeric odorant receptor channel (TC 1.A.69) family.</text>
</comment>
<keyword evidence="7 9" id="KW-0675">Receptor</keyword>
<keyword evidence="5 9" id="KW-1133">Transmembrane helix</keyword>
<feature type="transmembrane region" description="Helical" evidence="9">
    <location>
        <begin position="171"/>
        <end position="192"/>
    </location>
</feature>
<gene>
    <name evidence="10" type="ORF">ABMA27_005579</name>
</gene>
<evidence type="ECO:0000313" key="11">
    <source>
        <dbReference type="Proteomes" id="UP001549920"/>
    </source>
</evidence>
<feature type="transmembrane region" description="Helical" evidence="9">
    <location>
        <begin position="125"/>
        <end position="150"/>
    </location>
</feature>
<comment type="caution">
    <text evidence="10">The sequence shown here is derived from an EMBL/GenBank/DDBJ whole genome shotgun (WGS) entry which is preliminary data.</text>
</comment>
<organism evidence="10 11">
    <name type="scientific">Loxostege sticticalis</name>
    <name type="common">Beet webworm moth</name>
    <dbReference type="NCBI Taxonomy" id="481309"/>
    <lineage>
        <taxon>Eukaryota</taxon>
        <taxon>Metazoa</taxon>
        <taxon>Ecdysozoa</taxon>
        <taxon>Arthropoda</taxon>
        <taxon>Hexapoda</taxon>
        <taxon>Insecta</taxon>
        <taxon>Pterygota</taxon>
        <taxon>Neoptera</taxon>
        <taxon>Endopterygota</taxon>
        <taxon>Lepidoptera</taxon>
        <taxon>Glossata</taxon>
        <taxon>Ditrysia</taxon>
        <taxon>Pyraloidea</taxon>
        <taxon>Crambidae</taxon>
        <taxon>Pyraustinae</taxon>
        <taxon>Loxostege</taxon>
    </lineage>
</organism>
<protein>
    <recommendedName>
        <fullName evidence="9">Odorant receptor</fullName>
    </recommendedName>
</protein>
<dbReference type="Pfam" id="PF02949">
    <property type="entry name" value="7tm_6"/>
    <property type="match status" value="1"/>
</dbReference>
<reference evidence="10 11" key="1">
    <citation type="submission" date="2024-06" db="EMBL/GenBank/DDBJ databases">
        <title>A chromosome-level genome assembly of beet webworm, Loxostege sticticalis.</title>
        <authorList>
            <person name="Zhang Y."/>
        </authorList>
    </citation>
    <scope>NUCLEOTIDE SEQUENCE [LARGE SCALE GENOMIC DNA]</scope>
    <source>
        <strain evidence="10">AQ026</strain>
        <tissue evidence="10">Whole body</tissue>
    </source>
</reference>
<evidence type="ECO:0000256" key="8">
    <source>
        <dbReference type="ARBA" id="ARBA00023224"/>
    </source>
</evidence>
<evidence type="ECO:0000256" key="4">
    <source>
        <dbReference type="ARBA" id="ARBA00022725"/>
    </source>
</evidence>
<keyword evidence="6 9" id="KW-0472">Membrane</keyword>
<feature type="transmembrane region" description="Helical" evidence="9">
    <location>
        <begin position="58"/>
        <end position="83"/>
    </location>
</feature>
<evidence type="ECO:0000313" key="10">
    <source>
        <dbReference type="EMBL" id="KAL0870619.1"/>
    </source>
</evidence>
<dbReference type="PANTHER" id="PTHR21137">
    <property type="entry name" value="ODORANT RECEPTOR"/>
    <property type="match status" value="1"/>
</dbReference>
<proteinExistence type="inferred from homology"/>
<keyword evidence="3 9" id="KW-0812">Transmembrane</keyword>